<dbReference type="EMBL" id="ML977506">
    <property type="protein sequence ID" value="KAF2129678.1"/>
    <property type="molecule type" value="Genomic_DNA"/>
</dbReference>
<gene>
    <name evidence="5" type="ORF">P153DRAFT_423203</name>
</gene>
<keyword evidence="3" id="KW-0862">Zinc</keyword>
<feature type="compositionally biased region" description="Basic and acidic residues" evidence="4">
    <location>
        <begin position="102"/>
        <end position="120"/>
    </location>
</feature>
<feature type="compositionally biased region" description="Basic and acidic residues" evidence="4">
    <location>
        <begin position="129"/>
        <end position="139"/>
    </location>
</feature>
<dbReference type="InterPro" id="IPR019786">
    <property type="entry name" value="Zinc_finger_PHD-type_CS"/>
</dbReference>
<keyword evidence="6" id="KW-1185">Reference proteome</keyword>
<dbReference type="OrthoDB" id="3642840at2759"/>
<proteinExistence type="predicted"/>
<feature type="compositionally biased region" description="Basic residues" evidence="4">
    <location>
        <begin position="518"/>
        <end position="534"/>
    </location>
</feature>
<dbReference type="Proteomes" id="UP000799771">
    <property type="component" value="Unassembled WGS sequence"/>
</dbReference>
<protein>
    <recommendedName>
        <fullName evidence="7">Zinc finger PHD-type domain-containing protein</fullName>
    </recommendedName>
</protein>
<keyword evidence="1" id="KW-0479">Metal-binding</keyword>
<evidence type="ECO:0000313" key="6">
    <source>
        <dbReference type="Proteomes" id="UP000799771"/>
    </source>
</evidence>
<dbReference type="Gene3D" id="3.30.40.10">
    <property type="entry name" value="Zinc/RING finger domain, C3HC4 (zinc finger)"/>
    <property type="match status" value="1"/>
</dbReference>
<dbReference type="InterPro" id="IPR011011">
    <property type="entry name" value="Znf_FYVE_PHD"/>
</dbReference>
<dbReference type="PROSITE" id="PS01359">
    <property type="entry name" value="ZF_PHD_1"/>
    <property type="match status" value="1"/>
</dbReference>
<sequence length="936" mass="106038">MVNSLLFRWEDTPGLKHHCGFCERPLSHPGARASCFGTHAEPCHRFHQVMFMRGRGHICHYCHTIDEAHYTRHHKIAEQLRGVYESCSEGNWNIVPSENDECERGRESDARSADSKEIDHSPTPGDTLSSKRDRKDAKRLARAASRSRVITQEEIRYVDSVLHSAEGVSGSEADGPCNPEEIDEIEKHLRFNAHVYSNSSRHDLRKFAQLPDADVDFDAEMERILDTFRISELVKRNTRTRGLQGKELKTFQTLVFEFKRAVVDDLVLVKKDFLEVRMRRAGYLRYTNKTAYGIVEDRYTDKDWKTGERIQAPTSSDSSGITSPADTLIEETMMLQSKLQKNSPTRPSSSIHTPDHRHLQKIHRRINGNDGVHTVVIEPYHAPLLSMSPISNPGSHTVQLKVINIKAPKIETENTQHPFGMPHSSSPWSTVVKATWGGKSQLRTLDGNMKSDDSRVITLPAHEYPDISHPQLKKPESPETRAPAVQAPSVGKSVILNEPEGFGTPIGEPVGHPAVSQKKAKKVQREAKRKAKKITVREDAPSQDNDGSEEVDDHISAPSTSVLSPVDREYNDIIIPGRNETAKVSLSSPEEIVQSYNSNIEDEDEYVSESKPPRLVSISSSLPPIRVTHHGKHRHWMKFTRMFMVDQLTAPCLQTYSGCVHGTTCLFEVNDIPDCPFHKPHCACVDPVSDQCYLIYPGSPDDICSSGPYNRLRGENLKAIYERDPTFKGRIMLADDDMAMWLMNDKPTRHLRTPSSIINRLADMPQRLALEYADFQDGYNRGPLMEQERTFERIRLTNKAMKKQITRKMLLAFQRKTTDCKDTAYMCYCYGEAPERYDARTMVMCSYRDCDIGYFHKSCVKKLGVEKVSHWYCTGCEQQMGVAARQLLRDLGWTDIPDELLGAPEGAASKLKSRVRELDAPEVRAEMTELEAEDVD</sequence>
<dbReference type="AlphaFoldDB" id="A0A6A6AF70"/>
<dbReference type="GO" id="GO:0008270">
    <property type="term" value="F:zinc ion binding"/>
    <property type="evidence" value="ECO:0007669"/>
    <property type="project" value="UniProtKB-KW"/>
</dbReference>
<dbReference type="RefSeq" id="XP_033524067.1">
    <property type="nucleotide sequence ID" value="XM_033672410.1"/>
</dbReference>
<feature type="region of interest" description="Disordered" evidence="4">
    <location>
        <begin position="98"/>
        <end position="145"/>
    </location>
</feature>
<evidence type="ECO:0008006" key="7">
    <source>
        <dbReference type="Google" id="ProtNLM"/>
    </source>
</evidence>
<evidence type="ECO:0000256" key="1">
    <source>
        <dbReference type="ARBA" id="ARBA00022723"/>
    </source>
</evidence>
<evidence type="ECO:0000256" key="2">
    <source>
        <dbReference type="ARBA" id="ARBA00022771"/>
    </source>
</evidence>
<evidence type="ECO:0000256" key="4">
    <source>
        <dbReference type="SAM" id="MobiDB-lite"/>
    </source>
</evidence>
<keyword evidence="2" id="KW-0863">Zinc-finger</keyword>
<accession>A0A6A6AF70</accession>
<dbReference type="SUPFAM" id="SSF57903">
    <property type="entry name" value="FYVE/PHD zinc finger"/>
    <property type="match status" value="1"/>
</dbReference>
<organism evidence="5 6">
    <name type="scientific">Dothidotthia symphoricarpi CBS 119687</name>
    <dbReference type="NCBI Taxonomy" id="1392245"/>
    <lineage>
        <taxon>Eukaryota</taxon>
        <taxon>Fungi</taxon>
        <taxon>Dikarya</taxon>
        <taxon>Ascomycota</taxon>
        <taxon>Pezizomycotina</taxon>
        <taxon>Dothideomycetes</taxon>
        <taxon>Pleosporomycetidae</taxon>
        <taxon>Pleosporales</taxon>
        <taxon>Dothidotthiaceae</taxon>
        <taxon>Dothidotthia</taxon>
    </lineage>
</organism>
<feature type="region of interest" description="Disordered" evidence="4">
    <location>
        <begin position="466"/>
        <end position="563"/>
    </location>
</feature>
<reference evidence="5" key="1">
    <citation type="journal article" date="2020" name="Stud. Mycol.">
        <title>101 Dothideomycetes genomes: a test case for predicting lifestyles and emergence of pathogens.</title>
        <authorList>
            <person name="Haridas S."/>
            <person name="Albert R."/>
            <person name="Binder M."/>
            <person name="Bloem J."/>
            <person name="Labutti K."/>
            <person name="Salamov A."/>
            <person name="Andreopoulos B."/>
            <person name="Baker S."/>
            <person name="Barry K."/>
            <person name="Bills G."/>
            <person name="Bluhm B."/>
            <person name="Cannon C."/>
            <person name="Castanera R."/>
            <person name="Culley D."/>
            <person name="Daum C."/>
            <person name="Ezra D."/>
            <person name="Gonzalez J."/>
            <person name="Henrissat B."/>
            <person name="Kuo A."/>
            <person name="Liang C."/>
            <person name="Lipzen A."/>
            <person name="Lutzoni F."/>
            <person name="Magnuson J."/>
            <person name="Mondo S."/>
            <person name="Nolan M."/>
            <person name="Ohm R."/>
            <person name="Pangilinan J."/>
            <person name="Park H.-J."/>
            <person name="Ramirez L."/>
            <person name="Alfaro M."/>
            <person name="Sun H."/>
            <person name="Tritt A."/>
            <person name="Yoshinaga Y."/>
            <person name="Zwiers L.-H."/>
            <person name="Turgeon B."/>
            <person name="Goodwin S."/>
            <person name="Spatafora J."/>
            <person name="Crous P."/>
            <person name="Grigoriev I."/>
        </authorList>
    </citation>
    <scope>NUCLEOTIDE SEQUENCE</scope>
    <source>
        <strain evidence="5">CBS 119687</strain>
    </source>
</reference>
<dbReference type="InterPro" id="IPR013083">
    <property type="entry name" value="Znf_RING/FYVE/PHD"/>
</dbReference>
<dbReference type="GeneID" id="54412842"/>
<evidence type="ECO:0000256" key="3">
    <source>
        <dbReference type="ARBA" id="ARBA00022833"/>
    </source>
</evidence>
<evidence type="ECO:0000313" key="5">
    <source>
        <dbReference type="EMBL" id="KAF2129678.1"/>
    </source>
</evidence>
<name>A0A6A6AF70_9PLEO</name>